<dbReference type="OrthoDB" id="5493262at2"/>
<dbReference type="PANTHER" id="PTHR41913:SF1">
    <property type="entry name" value="DUF1684 DOMAIN-CONTAINING PROTEIN"/>
    <property type="match status" value="1"/>
</dbReference>
<evidence type="ECO:0000313" key="1">
    <source>
        <dbReference type="EMBL" id="ACQ82389.1"/>
    </source>
</evidence>
<dbReference type="InterPro" id="IPR012467">
    <property type="entry name" value="DUF1684"/>
</dbReference>
<dbReference type="KEGG" id="bcv:Bcav_4150"/>
<organism evidence="1 2">
    <name type="scientific">Beutenbergia cavernae (strain ATCC BAA-8 / DSM 12333 / CCUG 43141 / JCM 11478 / NBRC 16432 / NCIMB 13614 / HKI 0122)</name>
    <dbReference type="NCBI Taxonomy" id="471853"/>
    <lineage>
        <taxon>Bacteria</taxon>
        <taxon>Bacillati</taxon>
        <taxon>Actinomycetota</taxon>
        <taxon>Actinomycetes</taxon>
        <taxon>Micrococcales</taxon>
        <taxon>Beutenbergiaceae</taxon>
        <taxon>Beutenbergia</taxon>
    </lineage>
</organism>
<dbReference type="eggNOG" id="COG3358">
    <property type="taxonomic scope" value="Bacteria"/>
</dbReference>
<sequence length="271" mass="28660">MSTATNDVGTSFLADWEAWHAAREAELRRPHGWLSLTALHWLGTEPTTLDDLPGRWWYDDEGTWVEPDAASSSDGGAVLLDGVALTGRTRVGDASGAGVGAVVVGDRVLEILGRGAGNRGVRVRDPEAPGRTGFDGVPTFTPDPAWRLDAVLTPLADAERVAVGSSAERVQHVAQIIGHVRFTYDGAHHSLAVGAGGSIAFRDATSGRETFGLLRFLTVTPDDDGAVVLDFNRATNPPCAFSDYGTCPLPPPENVLPFAVTAGERTPTRPV</sequence>
<dbReference type="AlphaFoldDB" id="C5C631"/>
<dbReference type="EMBL" id="CP001618">
    <property type="protein sequence ID" value="ACQ82389.1"/>
    <property type="molecule type" value="Genomic_DNA"/>
</dbReference>
<protein>
    <recommendedName>
        <fullName evidence="3">DUF1684 domain-containing protein</fullName>
    </recommendedName>
</protein>
<dbReference type="RefSeq" id="WP_015884626.1">
    <property type="nucleotide sequence ID" value="NC_012669.1"/>
</dbReference>
<dbReference type="STRING" id="471853.Bcav_4150"/>
<evidence type="ECO:0008006" key="3">
    <source>
        <dbReference type="Google" id="ProtNLM"/>
    </source>
</evidence>
<accession>C5C631</accession>
<evidence type="ECO:0000313" key="2">
    <source>
        <dbReference type="Proteomes" id="UP000007962"/>
    </source>
</evidence>
<dbReference type="PANTHER" id="PTHR41913">
    <property type="entry name" value="DUF1684 DOMAIN-CONTAINING PROTEIN"/>
    <property type="match status" value="1"/>
</dbReference>
<proteinExistence type="predicted"/>
<keyword evidence="2" id="KW-1185">Reference proteome</keyword>
<dbReference type="HOGENOM" id="CLU_093051_0_0_11"/>
<gene>
    <name evidence="1" type="ordered locus">Bcav_4150</name>
</gene>
<name>C5C631_BEUC1</name>
<dbReference type="Proteomes" id="UP000007962">
    <property type="component" value="Chromosome"/>
</dbReference>
<reference evidence="1 2" key="1">
    <citation type="journal article" date="2009" name="Stand. Genomic Sci.">
        <title>Complete genome sequence of Beutenbergia cavernae type strain (HKI 0122).</title>
        <authorList>
            <person name="Land M."/>
            <person name="Pukall R."/>
            <person name="Abt B."/>
            <person name="Goker M."/>
            <person name="Rohde M."/>
            <person name="Glavina Del Rio T."/>
            <person name="Tice H."/>
            <person name="Copeland A."/>
            <person name="Cheng J.F."/>
            <person name="Lucas S."/>
            <person name="Chen F."/>
            <person name="Nolan M."/>
            <person name="Bruce D."/>
            <person name="Goodwin L."/>
            <person name="Pitluck S."/>
            <person name="Ivanova N."/>
            <person name="Mavromatis K."/>
            <person name="Ovchinnikova G."/>
            <person name="Pati A."/>
            <person name="Chen A."/>
            <person name="Palaniappan K."/>
            <person name="Hauser L."/>
            <person name="Chang Y.J."/>
            <person name="Jefferies C.C."/>
            <person name="Saunders E."/>
            <person name="Brettin T."/>
            <person name="Detter J.C."/>
            <person name="Han C."/>
            <person name="Chain P."/>
            <person name="Bristow J."/>
            <person name="Eisen J.A."/>
            <person name="Markowitz V."/>
            <person name="Hugenholtz P."/>
            <person name="Kyrpides N.C."/>
            <person name="Klenk H.P."/>
            <person name="Lapidus A."/>
        </authorList>
    </citation>
    <scope>NUCLEOTIDE SEQUENCE [LARGE SCALE GENOMIC DNA]</scope>
    <source>
        <strain evidence="2">ATCC BAA-8 / DSM 12333 / NBRC 16432</strain>
    </source>
</reference>
<dbReference type="Pfam" id="PF07920">
    <property type="entry name" value="DUF1684"/>
    <property type="match status" value="1"/>
</dbReference>